<dbReference type="Pfam" id="PF13365">
    <property type="entry name" value="Trypsin_2"/>
    <property type="match status" value="1"/>
</dbReference>
<evidence type="ECO:0000256" key="8">
    <source>
        <dbReference type="ARBA" id="ARBA00022737"/>
    </source>
</evidence>
<dbReference type="Gene3D" id="2.30.42.10">
    <property type="match status" value="2"/>
</dbReference>
<keyword evidence="10" id="KW-0378">Hydrolase</keyword>
<evidence type="ECO:0000256" key="15">
    <source>
        <dbReference type="PIRSR" id="PIRSR611782-2"/>
    </source>
</evidence>
<evidence type="ECO:0000256" key="10">
    <source>
        <dbReference type="ARBA" id="ARBA00022801"/>
    </source>
</evidence>
<dbReference type="GO" id="GO:0004252">
    <property type="term" value="F:serine-type endopeptidase activity"/>
    <property type="evidence" value="ECO:0007669"/>
    <property type="project" value="InterPro"/>
</dbReference>
<dbReference type="Gene3D" id="2.40.10.120">
    <property type="match status" value="1"/>
</dbReference>
<dbReference type="Proteomes" id="UP000199286">
    <property type="component" value="Unassembled WGS sequence"/>
</dbReference>
<evidence type="ECO:0000256" key="12">
    <source>
        <dbReference type="ARBA" id="ARBA00023016"/>
    </source>
</evidence>
<dbReference type="Pfam" id="PF13180">
    <property type="entry name" value="PDZ_2"/>
    <property type="match status" value="2"/>
</dbReference>
<dbReference type="RefSeq" id="WP_089882650.1">
    <property type="nucleotide sequence ID" value="NZ_FNPF01000006.1"/>
</dbReference>
<feature type="signal peptide" evidence="17">
    <location>
        <begin position="1"/>
        <end position="28"/>
    </location>
</feature>
<feature type="domain" description="PDZ" evidence="18">
    <location>
        <begin position="385"/>
        <end position="470"/>
    </location>
</feature>
<keyword evidence="11" id="KW-0720">Serine protease</keyword>
<protein>
    <recommendedName>
        <fullName evidence="5">Probable periplasmic serine endoprotease DegP-like</fullName>
        <ecNumber evidence="4">3.4.21.107</ecNumber>
    </recommendedName>
    <alternativeName>
        <fullName evidence="13">Protease Do</fullName>
    </alternativeName>
</protein>
<dbReference type="SUPFAM" id="SSF50156">
    <property type="entry name" value="PDZ domain-like"/>
    <property type="match status" value="2"/>
</dbReference>
<dbReference type="STRING" id="321339.SAMN05444340_10663"/>
<keyword evidence="12" id="KW-0346">Stress response</keyword>
<evidence type="ECO:0000256" key="11">
    <source>
        <dbReference type="ARBA" id="ARBA00022825"/>
    </source>
</evidence>
<dbReference type="SMART" id="SM00228">
    <property type="entry name" value="PDZ"/>
    <property type="match status" value="2"/>
</dbReference>
<dbReference type="AlphaFoldDB" id="A0A1H3J5C8"/>
<dbReference type="PRINTS" id="PR00834">
    <property type="entry name" value="PROTEASES2C"/>
</dbReference>
<dbReference type="SUPFAM" id="SSF50494">
    <property type="entry name" value="Trypsin-like serine proteases"/>
    <property type="match status" value="1"/>
</dbReference>
<dbReference type="FunFam" id="2.40.10.120:FF:000007">
    <property type="entry name" value="Periplasmic serine endoprotease DegP-like"/>
    <property type="match status" value="1"/>
</dbReference>
<feature type="binding site" evidence="15">
    <location>
        <position position="144"/>
    </location>
    <ligand>
        <name>substrate</name>
    </ligand>
</feature>
<feature type="binding site" evidence="15">
    <location>
        <position position="114"/>
    </location>
    <ligand>
        <name>substrate</name>
    </ligand>
</feature>
<feature type="region of interest" description="Disordered" evidence="16">
    <location>
        <begin position="365"/>
        <end position="386"/>
    </location>
</feature>
<evidence type="ECO:0000256" key="3">
    <source>
        <dbReference type="ARBA" id="ARBA00010541"/>
    </source>
</evidence>
<comment type="similarity">
    <text evidence="3">Belongs to the peptidase S1C family.</text>
</comment>
<dbReference type="InterPro" id="IPR051201">
    <property type="entry name" value="Chloro_Bact_Ser_Proteases"/>
</dbReference>
<dbReference type="OrthoDB" id="9758917at2"/>
<evidence type="ECO:0000256" key="7">
    <source>
        <dbReference type="ARBA" id="ARBA00022729"/>
    </source>
</evidence>
<dbReference type="CDD" id="cd10839">
    <property type="entry name" value="cpPDZ1_DegP-like"/>
    <property type="match status" value="1"/>
</dbReference>
<comment type="subcellular location">
    <subcellularLocation>
        <location evidence="2">Periplasm</location>
    </subcellularLocation>
</comment>
<evidence type="ECO:0000259" key="18">
    <source>
        <dbReference type="PROSITE" id="PS50106"/>
    </source>
</evidence>
<name>A0A1H3J5C8_9RHOB</name>
<proteinExistence type="inferred from homology"/>
<keyword evidence="9" id="KW-0574">Periplasm</keyword>
<dbReference type="PROSITE" id="PS50106">
    <property type="entry name" value="PDZ"/>
    <property type="match status" value="2"/>
</dbReference>
<evidence type="ECO:0000256" key="9">
    <source>
        <dbReference type="ARBA" id="ARBA00022764"/>
    </source>
</evidence>
<dbReference type="NCBIfam" id="TIGR02037">
    <property type="entry name" value="degP_htrA_DO"/>
    <property type="match status" value="1"/>
</dbReference>
<dbReference type="InterPro" id="IPR001940">
    <property type="entry name" value="Peptidase_S1C"/>
</dbReference>
<feature type="domain" description="PDZ" evidence="18">
    <location>
        <begin position="258"/>
        <end position="328"/>
    </location>
</feature>
<feature type="active site" description="Charge relay system" evidence="14">
    <location>
        <position position="114"/>
    </location>
</feature>
<comment type="catalytic activity">
    <reaction evidence="1">
        <text>Acts on substrates that are at least partially unfolded. The cleavage site P1 residue is normally between a pair of hydrophobic residues, such as Val-|-Val.</text>
        <dbReference type="EC" id="3.4.21.107"/>
    </reaction>
</comment>
<reference evidence="19 20" key="1">
    <citation type="submission" date="2016-10" db="EMBL/GenBank/DDBJ databases">
        <authorList>
            <person name="de Groot N.N."/>
        </authorList>
    </citation>
    <scope>NUCLEOTIDE SEQUENCE [LARGE SCALE GENOMIC DNA]</scope>
    <source>
        <strain evidence="19 20">DSM 26880</strain>
    </source>
</reference>
<evidence type="ECO:0000256" key="16">
    <source>
        <dbReference type="SAM" id="MobiDB-lite"/>
    </source>
</evidence>
<dbReference type="GO" id="GO:0042597">
    <property type="term" value="C:periplasmic space"/>
    <property type="evidence" value="ECO:0007669"/>
    <property type="project" value="UniProtKB-SubCell"/>
</dbReference>
<accession>A0A1H3J5C8</accession>
<keyword evidence="8" id="KW-0677">Repeat</keyword>
<gene>
    <name evidence="19" type="ORF">SAMN05444340_10663</name>
</gene>
<dbReference type="InterPro" id="IPR009003">
    <property type="entry name" value="Peptidase_S1_PA"/>
</dbReference>
<feature type="active site" description="Charge relay system" evidence="14">
    <location>
        <position position="218"/>
    </location>
</feature>
<dbReference type="GO" id="GO:0006508">
    <property type="term" value="P:proteolysis"/>
    <property type="evidence" value="ECO:0007669"/>
    <property type="project" value="UniProtKB-KW"/>
</dbReference>
<feature type="binding site" evidence="15">
    <location>
        <begin position="216"/>
        <end position="218"/>
    </location>
    <ligand>
        <name>substrate</name>
    </ligand>
</feature>
<dbReference type="EMBL" id="FNPF01000006">
    <property type="protein sequence ID" value="SDY35112.1"/>
    <property type="molecule type" value="Genomic_DNA"/>
</dbReference>
<evidence type="ECO:0000313" key="19">
    <source>
        <dbReference type="EMBL" id="SDY35112.1"/>
    </source>
</evidence>
<evidence type="ECO:0000256" key="6">
    <source>
        <dbReference type="ARBA" id="ARBA00022670"/>
    </source>
</evidence>
<evidence type="ECO:0000256" key="2">
    <source>
        <dbReference type="ARBA" id="ARBA00004418"/>
    </source>
</evidence>
<feature type="chain" id="PRO_5038554267" description="Probable periplasmic serine endoprotease DegP-like" evidence="17">
    <location>
        <begin position="29"/>
        <end position="485"/>
    </location>
</feature>
<evidence type="ECO:0000256" key="1">
    <source>
        <dbReference type="ARBA" id="ARBA00001772"/>
    </source>
</evidence>
<evidence type="ECO:0000256" key="17">
    <source>
        <dbReference type="SAM" id="SignalP"/>
    </source>
</evidence>
<evidence type="ECO:0000256" key="13">
    <source>
        <dbReference type="ARBA" id="ARBA00032850"/>
    </source>
</evidence>
<feature type="active site" description="Charge relay system" evidence="14">
    <location>
        <position position="144"/>
    </location>
</feature>
<dbReference type="EC" id="3.4.21.107" evidence="4"/>
<keyword evidence="7 17" id="KW-0732">Signal</keyword>
<dbReference type="InterPro" id="IPR001478">
    <property type="entry name" value="PDZ"/>
</dbReference>
<dbReference type="PANTHER" id="PTHR43343">
    <property type="entry name" value="PEPTIDASE S12"/>
    <property type="match status" value="1"/>
</dbReference>
<dbReference type="InterPro" id="IPR011782">
    <property type="entry name" value="Pept_S1C_Do"/>
</dbReference>
<dbReference type="PANTHER" id="PTHR43343:SF3">
    <property type="entry name" value="PROTEASE DO-LIKE 8, CHLOROPLASTIC"/>
    <property type="match status" value="1"/>
</dbReference>
<sequence>MSPMFNSGRVSAAVVAVALSLTAIEAPAQDATRAAPADFTAMVEEKLPAVVGILSTGPAPGGRAGPMPELPPGLPPGFGDFFGDQMPRQRQGPMRSQGSGFIISADGYVVTNNHVIADAEQIQVVLDDAREYEAELIGTDPATDIALLKVEAEEDLPTVEWGSSDDLKIGQWVVAIGNPFGLGGTVTAGIVSARSRDINAGPYDDFIQTDAAINSGNSGGPLFNAPGEVVGVNTAIFSPSGGNVGIGFAVPSAVAQRIVEDLREDGSVERGWLGVQIQGIDDALAEALDLADTSGVLVSDVTAGGPAAEAGLQAGDVILSVAGQDVSNPRELTFAVADLPVGEPATVTYLREGERQQAEVTLGERPDMGMDAEPSAPEQDALPDGPTIGVSIQPVTPQLRAELGLPSDLEGLAVASVDPESPAAEAGLRAGDVIVQAAGQPVPDVGALREAAAAAEEAGEPLLLRIYRDGGYMFRAVSFAEDSAD</sequence>
<keyword evidence="6 19" id="KW-0645">Protease</keyword>
<evidence type="ECO:0000256" key="14">
    <source>
        <dbReference type="PIRSR" id="PIRSR611782-1"/>
    </source>
</evidence>
<evidence type="ECO:0000313" key="20">
    <source>
        <dbReference type="Proteomes" id="UP000199286"/>
    </source>
</evidence>
<dbReference type="InterPro" id="IPR036034">
    <property type="entry name" value="PDZ_sf"/>
</dbReference>
<evidence type="ECO:0000256" key="5">
    <source>
        <dbReference type="ARBA" id="ARBA00013958"/>
    </source>
</evidence>
<organism evidence="19 20">
    <name type="scientific">Citreimonas salinaria</name>
    <dbReference type="NCBI Taxonomy" id="321339"/>
    <lineage>
        <taxon>Bacteria</taxon>
        <taxon>Pseudomonadati</taxon>
        <taxon>Pseudomonadota</taxon>
        <taxon>Alphaproteobacteria</taxon>
        <taxon>Rhodobacterales</taxon>
        <taxon>Roseobacteraceae</taxon>
        <taxon>Citreimonas</taxon>
    </lineage>
</organism>
<keyword evidence="20" id="KW-1185">Reference proteome</keyword>
<evidence type="ECO:0000256" key="4">
    <source>
        <dbReference type="ARBA" id="ARBA00013035"/>
    </source>
</evidence>